<comment type="subcellular location">
    <subcellularLocation>
        <location evidence="1">Cell membrane</location>
        <topology evidence="1">Multi-pass membrane protein</topology>
    </subcellularLocation>
</comment>
<evidence type="ECO:0000256" key="2">
    <source>
        <dbReference type="ARBA" id="ARBA00022475"/>
    </source>
</evidence>
<feature type="transmembrane region" description="Helical" evidence="6">
    <location>
        <begin position="126"/>
        <end position="144"/>
    </location>
</feature>
<dbReference type="PANTHER" id="PTHR30250">
    <property type="entry name" value="PST FAMILY PREDICTED COLANIC ACID TRANSPORTER"/>
    <property type="match status" value="1"/>
</dbReference>
<dbReference type="Proteomes" id="UP000663720">
    <property type="component" value="Chromosome"/>
</dbReference>
<feature type="transmembrane region" description="Helical" evidence="6">
    <location>
        <begin position="460"/>
        <end position="479"/>
    </location>
</feature>
<evidence type="ECO:0000256" key="1">
    <source>
        <dbReference type="ARBA" id="ARBA00004651"/>
    </source>
</evidence>
<feature type="transmembrane region" description="Helical" evidence="6">
    <location>
        <begin position="82"/>
        <end position="106"/>
    </location>
</feature>
<keyword evidence="8" id="KW-1185">Reference proteome</keyword>
<feature type="transmembrane region" description="Helical" evidence="6">
    <location>
        <begin position="249"/>
        <end position="274"/>
    </location>
</feature>
<keyword evidence="3 6" id="KW-0812">Transmembrane</keyword>
<sequence length="493" mass="56539">MSLKKEISIAAAANWSGVLCGYLLAFIATPIIVHSFGNERYGLWSIAMSITGYYGILDIGIRTTVIKYFSQYAETKDYRMSNLLFNTVLASYIFIIPILLIIVFILTANVKYIFNISESLIDETKSLLYIISLNFWMAAAGNLFRSIVASLRKFVLQNTINTVYSILRNIFIIAILKLGYGLIATALVVLFIDLMINITYIIFVFKYCSYLEIKRKYIQFKEMKHIYVFAFYDLLRHISGIVLGKTDIILIGIFLNVRLAAFYSIAESLIRYLAQIPKGLRATLLPFSSKLDAHKEYDSLKKMALIMPKYTMSFFMLTYLAAILYGQQFLDLWIGPGYELSYEIMIILIMVKAISMSQSMLTHIVVGMGDNKFFGIIGFIEMFMNIGLSIFLAKIYGIYGIALGSLFTVIITSGILIPVYSIRKLKIKIVEYYLHGIFIPVILCTFLYYFNSIYLKIESFLWLPLVILEFTILSFIFTWKELKIKGRKISFKV</sequence>
<evidence type="ECO:0000256" key="6">
    <source>
        <dbReference type="SAM" id="Phobius"/>
    </source>
</evidence>
<dbReference type="Pfam" id="PF13440">
    <property type="entry name" value="Polysacc_synt_3"/>
    <property type="match status" value="1"/>
</dbReference>
<feature type="transmembrane region" description="Helical" evidence="6">
    <location>
        <begin position="342"/>
        <end position="361"/>
    </location>
</feature>
<dbReference type="KEGG" id="dli:dnl_13640"/>
<feature type="transmembrane region" description="Helical" evidence="6">
    <location>
        <begin position="226"/>
        <end position="243"/>
    </location>
</feature>
<dbReference type="GO" id="GO:0005886">
    <property type="term" value="C:plasma membrane"/>
    <property type="evidence" value="ECO:0007669"/>
    <property type="project" value="UniProtKB-SubCell"/>
</dbReference>
<dbReference type="PANTHER" id="PTHR30250:SF26">
    <property type="entry name" value="PSMA PROTEIN"/>
    <property type="match status" value="1"/>
</dbReference>
<evidence type="ECO:0000256" key="3">
    <source>
        <dbReference type="ARBA" id="ARBA00022692"/>
    </source>
</evidence>
<reference evidence="7" key="1">
    <citation type="journal article" date="2021" name="Microb. Physiol.">
        <title>Proteogenomic Insights into the Physiology of Marine, Sulfate-Reducing, Filamentous Desulfonema limicola and Desulfonema magnum.</title>
        <authorList>
            <person name="Schnaars V."/>
            <person name="Wohlbrand L."/>
            <person name="Scheve S."/>
            <person name="Hinrichs C."/>
            <person name="Reinhardt R."/>
            <person name="Rabus R."/>
        </authorList>
    </citation>
    <scope>NUCLEOTIDE SEQUENCE</scope>
    <source>
        <strain evidence="7">5ac10</strain>
    </source>
</reference>
<feature type="transmembrane region" description="Helical" evidence="6">
    <location>
        <begin position="432"/>
        <end position="454"/>
    </location>
</feature>
<dbReference type="EMBL" id="CP061799">
    <property type="protein sequence ID" value="QTA79111.1"/>
    <property type="molecule type" value="Genomic_DNA"/>
</dbReference>
<keyword evidence="4 6" id="KW-1133">Transmembrane helix</keyword>
<proteinExistence type="predicted"/>
<dbReference type="InterPro" id="IPR050833">
    <property type="entry name" value="Poly_Biosynth_Transport"/>
</dbReference>
<evidence type="ECO:0000256" key="5">
    <source>
        <dbReference type="ARBA" id="ARBA00023136"/>
    </source>
</evidence>
<dbReference type="AlphaFoldDB" id="A0A975B5D0"/>
<protein>
    <submittedName>
        <fullName evidence="7">Polysaccharide biosynthesis protein</fullName>
    </submittedName>
</protein>
<feature type="transmembrane region" description="Helical" evidence="6">
    <location>
        <begin position="310"/>
        <end position="330"/>
    </location>
</feature>
<keyword evidence="2" id="KW-1003">Cell membrane</keyword>
<evidence type="ECO:0000313" key="7">
    <source>
        <dbReference type="EMBL" id="QTA79111.1"/>
    </source>
</evidence>
<organism evidence="7 8">
    <name type="scientific">Desulfonema limicola</name>
    <dbReference type="NCBI Taxonomy" id="45656"/>
    <lineage>
        <taxon>Bacteria</taxon>
        <taxon>Pseudomonadati</taxon>
        <taxon>Thermodesulfobacteriota</taxon>
        <taxon>Desulfobacteria</taxon>
        <taxon>Desulfobacterales</taxon>
        <taxon>Desulfococcaceae</taxon>
        <taxon>Desulfonema</taxon>
    </lineage>
</organism>
<evidence type="ECO:0000313" key="8">
    <source>
        <dbReference type="Proteomes" id="UP000663720"/>
    </source>
</evidence>
<evidence type="ECO:0000256" key="4">
    <source>
        <dbReference type="ARBA" id="ARBA00022989"/>
    </source>
</evidence>
<keyword evidence="5 6" id="KW-0472">Membrane</keyword>
<gene>
    <name evidence="7" type="ORF">dnl_13640</name>
</gene>
<feature type="transmembrane region" description="Helical" evidence="6">
    <location>
        <begin position="398"/>
        <end position="420"/>
    </location>
</feature>
<name>A0A975B5D0_9BACT</name>
<dbReference type="RefSeq" id="WP_207690894.1">
    <property type="nucleotide sequence ID" value="NZ_CP061799.1"/>
</dbReference>
<feature type="transmembrane region" description="Helical" evidence="6">
    <location>
        <begin position="12"/>
        <end position="36"/>
    </location>
</feature>
<accession>A0A975B5D0</accession>
<feature type="transmembrane region" description="Helical" evidence="6">
    <location>
        <begin position="373"/>
        <end position="392"/>
    </location>
</feature>
<feature type="transmembrane region" description="Helical" evidence="6">
    <location>
        <begin position="42"/>
        <end position="61"/>
    </location>
</feature>